<evidence type="ECO:0000313" key="1">
    <source>
        <dbReference type="EMBL" id="GLQ27277.1"/>
    </source>
</evidence>
<accession>A0ABQ5VJK2</accession>
<proteinExistence type="predicted"/>
<dbReference type="RefSeq" id="WP_284373157.1">
    <property type="nucleotide sequence ID" value="NZ_BSNL01000001.1"/>
</dbReference>
<dbReference type="EMBL" id="BSNL01000001">
    <property type="protein sequence ID" value="GLQ27277.1"/>
    <property type="molecule type" value="Genomic_DNA"/>
</dbReference>
<organism evidence="1 2">
    <name type="scientific">Sulfitobacter pacificus</name>
    <dbReference type="NCBI Taxonomy" id="1499314"/>
    <lineage>
        <taxon>Bacteria</taxon>
        <taxon>Pseudomonadati</taxon>
        <taxon>Pseudomonadota</taxon>
        <taxon>Alphaproteobacteria</taxon>
        <taxon>Rhodobacterales</taxon>
        <taxon>Roseobacteraceae</taxon>
        <taxon>Sulfitobacter</taxon>
    </lineage>
</organism>
<reference evidence="1" key="1">
    <citation type="journal article" date="2014" name="Int. J. Syst. Evol. Microbiol.">
        <title>Complete genome of a new Firmicutes species belonging to the dominant human colonic microbiota ('Ruminococcus bicirculans') reveals two chromosomes and a selective capacity to utilize plant glucans.</title>
        <authorList>
            <consortium name="NISC Comparative Sequencing Program"/>
            <person name="Wegmann U."/>
            <person name="Louis P."/>
            <person name="Goesmann A."/>
            <person name="Henrissat B."/>
            <person name="Duncan S.H."/>
            <person name="Flint H.J."/>
        </authorList>
    </citation>
    <scope>NUCLEOTIDE SEQUENCE</scope>
    <source>
        <strain evidence="1">NBRC 109915</strain>
    </source>
</reference>
<comment type="caution">
    <text evidence="1">The sequence shown here is derived from an EMBL/GenBank/DDBJ whole genome shotgun (WGS) entry which is preliminary data.</text>
</comment>
<reference evidence="1" key="2">
    <citation type="submission" date="2023-01" db="EMBL/GenBank/DDBJ databases">
        <title>Draft genome sequence of Sulfitobacter pacificus strain NBRC 109915.</title>
        <authorList>
            <person name="Sun Q."/>
            <person name="Mori K."/>
        </authorList>
    </citation>
    <scope>NUCLEOTIDE SEQUENCE</scope>
    <source>
        <strain evidence="1">NBRC 109915</strain>
    </source>
</reference>
<keyword evidence="2" id="KW-1185">Reference proteome</keyword>
<gene>
    <name evidence="1" type="ORF">GCM10007927_20800</name>
</gene>
<evidence type="ECO:0000313" key="2">
    <source>
        <dbReference type="Proteomes" id="UP001161388"/>
    </source>
</evidence>
<protein>
    <submittedName>
        <fullName evidence="1">Uncharacterized protein</fullName>
    </submittedName>
</protein>
<sequence>MFDKQQTLEVSAHEIAVMEAALHTQSKILNVQAGAGDAQAISQLNEVKQVLARLAQQKPVAQKPAGRMGFPWCGLSRISG</sequence>
<dbReference type="Proteomes" id="UP001161388">
    <property type="component" value="Unassembled WGS sequence"/>
</dbReference>
<name>A0ABQ5VJK2_9RHOB</name>